<dbReference type="PANTHER" id="PTHR33164">
    <property type="entry name" value="TRANSCRIPTIONAL REGULATOR, MARR FAMILY"/>
    <property type="match status" value="1"/>
</dbReference>
<dbReference type="InterPro" id="IPR000835">
    <property type="entry name" value="HTH_MarR-typ"/>
</dbReference>
<dbReference type="CDD" id="cd00090">
    <property type="entry name" value="HTH_ARSR"/>
    <property type="match status" value="1"/>
</dbReference>
<protein>
    <submittedName>
        <fullName evidence="2">MarR family transcriptional regulator</fullName>
    </submittedName>
</protein>
<comment type="caution">
    <text evidence="2">The sequence shown here is derived from an EMBL/GenBank/DDBJ whole genome shotgun (WGS) entry which is preliminary data.</text>
</comment>
<organism evidence="2 3">
    <name type="scientific">Amycolatopsis rifamycinica</name>
    <dbReference type="NCBI Taxonomy" id="287986"/>
    <lineage>
        <taxon>Bacteria</taxon>
        <taxon>Bacillati</taxon>
        <taxon>Actinomycetota</taxon>
        <taxon>Actinomycetes</taxon>
        <taxon>Pseudonocardiales</taxon>
        <taxon>Pseudonocardiaceae</taxon>
        <taxon>Amycolatopsis</taxon>
    </lineage>
</organism>
<dbReference type="AlphaFoldDB" id="A0A066UGB4"/>
<dbReference type="RefSeq" id="WP_043776960.1">
    <property type="nucleotide sequence ID" value="NZ_JMQI01000011.1"/>
</dbReference>
<sequence length="140" mass="15261">MAEPDQRLFFLLQQAAHRLRVAADRRCLAAAGITTAQLGALFAVREGGLTQRELAERLGQRESAVTAMVARLAEAGLVDRRPHPREHRAVVLRLTAAGEEALTRARPAIEEFNARLVAVLGEAGFRDTVEGVGKLARGEW</sequence>
<accession>A0A066UGB4</accession>
<evidence type="ECO:0000313" key="2">
    <source>
        <dbReference type="EMBL" id="KDN23243.1"/>
    </source>
</evidence>
<dbReference type="Proteomes" id="UP000027345">
    <property type="component" value="Unassembled WGS sequence"/>
</dbReference>
<dbReference type="eggNOG" id="COG1846">
    <property type="taxonomic scope" value="Bacteria"/>
</dbReference>
<dbReference type="Gene3D" id="1.10.10.10">
    <property type="entry name" value="Winged helix-like DNA-binding domain superfamily/Winged helix DNA-binding domain"/>
    <property type="match status" value="1"/>
</dbReference>
<dbReference type="SMART" id="SM00347">
    <property type="entry name" value="HTH_MARR"/>
    <property type="match status" value="1"/>
</dbReference>
<reference evidence="2 3" key="1">
    <citation type="submission" date="2014-05" db="EMBL/GenBank/DDBJ databases">
        <title>Draft genome sequence of Amycolatopsis rifamycinica DSM 46095.</title>
        <authorList>
            <person name="Lal R."/>
            <person name="Saxena A."/>
            <person name="Kumari R."/>
            <person name="Mukherjee U."/>
            <person name="Singh P."/>
            <person name="Sangwan N."/>
            <person name="Mahato N.K."/>
        </authorList>
    </citation>
    <scope>NUCLEOTIDE SEQUENCE [LARGE SCALE GENOMIC DNA]</scope>
    <source>
        <strain evidence="2 3">DSM 46095</strain>
    </source>
</reference>
<evidence type="ECO:0000259" key="1">
    <source>
        <dbReference type="PROSITE" id="PS50995"/>
    </source>
</evidence>
<dbReference type="InterPro" id="IPR011991">
    <property type="entry name" value="ArsR-like_HTH"/>
</dbReference>
<evidence type="ECO:0000313" key="3">
    <source>
        <dbReference type="Proteomes" id="UP000027345"/>
    </source>
</evidence>
<proteinExistence type="predicted"/>
<dbReference type="InterPro" id="IPR036390">
    <property type="entry name" value="WH_DNA-bd_sf"/>
</dbReference>
<keyword evidence="3" id="KW-1185">Reference proteome</keyword>
<dbReference type="InterPro" id="IPR039422">
    <property type="entry name" value="MarR/SlyA-like"/>
</dbReference>
<dbReference type="PANTHER" id="PTHR33164:SF43">
    <property type="entry name" value="HTH-TYPE TRANSCRIPTIONAL REPRESSOR YETL"/>
    <property type="match status" value="1"/>
</dbReference>
<dbReference type="SUPFAM" id="SSF46785">
    <property type="entry name" value="Winged helix' DNA-binding domain"/>
    <property type="match status" value="1"/>
</dbReference>
<dbReference type="GO" id="GO:0003700">
    <property type="term" value="F:DNA-binding transcription factor activity"/>
    <property type="evidence" value="ECO:0007669"/>
    <property type="project" value="InterPro"/>
</dbReference>
<name>A0A066UGB4_9PSEU</name>
<feature type="domain" description="HTH marR-type" evidence="1">
    <location>
        <begin position="5"/>
        <end position="137"/>
    </location>
</feature>
<dbReference type="Pfam" id="PF12802">
    <property type="entry name" value="MarR_2"/>
    <property type="match status" value="1"/>
</dbReference>
<dbReference type="InterPro" id="IPR036388">
    <property type="entry name" value="WH-like_DNA-bd_sf"/>
</dbReference>
<dbReference type="GO" id="GO:0006950">
    <property type="term" value="P:response to stress"/>
    <property type="evidence" value="ECO:0007669"/>
    <property type="project" value="TreeGrafter"/>
</dbReference>
<gene>
    <name evidence="2" type="ORF">DV20_05865</name>
</gene>
<dbReference type="EMBL" id="JMQI01000011">
    <property type="protein sequence ID" value="KDN23243.1"/>
    <property type="molecule type" value="Genomic_DNA"/>
</dbReference>
<dbReference type="PROSITE" id="PS50995">
    <property type="entry name" value="HTH_MARR_2"/>
    <property type="match status" value="1"/>
</dbReference>